<evidence type="ECO:0000313" key="2">
    <source>
        <dbReference type="EMBL" id="OLF51160.1"/>
    </source>
</evidence>
<dbReference type="AlphaFoldDB" id="A0A1Q8EH86"/>
<dbReference type="Gene3D" id="3.20.20.190">
    <property type="entry name" value="Phosphatidylinositol (PI) phosphodiesterase"/>
    <property type="match status" value="1"/>
</dbReference>
<reference evidence="2 3" key="1">
    <citation type="submission" date="2016-12" db="EMBL/GenBank/DDBJ databases">
        <authorList>
            <person name="Song W.-J."/>
            <person name="Kurnit D.M."/>
        </authorList>
    </citation>
    <scope>NUCLEOTIDE SEQUENCE [LARGE SCALE GENOMIC DNA]</scope>
    <source>
        <strain evidence="2 3">PCL1601</strain>
    </source>
</reference>
<accession>A0A1Q8EH86</accession>
<dbReference type="SUPFAM" id="SSF51695">
    <property type="entry name" value="PLC-like phosphodiesterases"/>
    <property type="match status" value="1"/>
</dbReference>
<dbReference type="Proteomes" id="UP000185578">
    <property type="component" value="Unassembled WGS sequence"/>
</dbReference>
<gene>
    <name evidence="2" type="ORF">BTN82_29015</name>
</gene>
<feature type="signal peptide" evidence="1">
    <location>
        <begin position="1"/>
        <end position="25"/>
    </location>
</feature>
<evidence type="ECO:0000256" key="1">
    <source>
        <dbReference type="SAM" id="SignalP"/>
    </source>
</evidence>
<dbReference type="GO" id="GO:0008081">
    <property type="term" value="F:phosphoric diester hydrolase activity"/>
    <property type="evidence" value="ECO:0007669"/>
    <property type="project" value="InterPro"/>
</dbReference>
<proteinExistence type="predicted"/>
<comment type="caution">
    <text evidence="2">The sequence shown here is derived from an EMBL/GenBank/DDBJ whole genome shotgun (WGS) entry which is preliminary data.</text>
</comment>
<organism evidence="2 3">
    <name type="scientific">Pseudomonas chlororaphis</name>
    <dbReference type="NCBI Taxonomy" id="587753"/>
    <lineage>
        <taxon>Bacteria</taxon>
        <taxon>Pseudomonadati</taxon>
        <taxon>Pseudomonadota</taxon>
        <taxon>Gammaproteobacteria</taxon>
        <taxon>Pseudomonadales</taxon>
        <taxon>Pseudomonadaceae</taxon>
        <taxon>Pseudomonas</taxon>
    </lineage>
</organism>
<protein>
    <recommendedName>
        <fullName evidence="4">Lipoprotein</fullName>
    </recommendedName>
</protein>
<dbReference type="RefSeq" id="WP_075122430.1">
    <property type="nucleotide sequence ID" value="NZ_MSCT01000024.1"/>
</dbReference>
<evidence type="ECO:0008006" key="4">
    <source>
        <dbReference type="Google" id="ProtNLM"/>
    </source>
</evidence>
<evidence type="ECO:0000313" key="3">
    <source>
        <dbReference type="Proteomes" id="UP000185578"/>
    </source>
</evidence>
<dbReference type="OrthoDB" id="195526at2"/>
<dbReference type="Pfam" id="PF16670">
    <property type="entry name" value="PI-PLC-C1"/>
    <property type="match status" value="1"/>
</dbReference>
<keyword evidence="1" id="KW-0732">Signal</keyword>
<dbReference type="EMBL" id="MSCT01000024">
    <property type="protein sequence ID" value="OLF51160.1"/>
    <property type="molecule type" value="Genomic_DNA"/>
</dbReference>
<sequence>MSPLTRFARRIAVLPLALASQMASSQEAVDFISPAAWYTAFNGIAQVACHNCYEKQYAGTFTSVLDSVRTLELDFWDQRDAVTGGSALHWFVRHNPGTLLQSGNDNNCTGDGKGTNDLEACLNDIKLWSDSHPGHFPITVILDKKQGWSKASSGRTPQDFDDLVGRIFQGKLYTPGDLAQHLGVSSGALQGSLKGKSWPTASQLQGKVLLVLNHSENQKLSQYAEARTSSAKVFISPVTNGQNDVSGKVSGMSTQSSGYVAMNNMGKGDKQWAAQAFAYSHIGRVWGDDGVSFTQHIAEKVNLSAYYKFAAAKDGNGYRIRPF</sequence>
<dbReference type="InterPro" id="IPR017946">
    <property type="entry name" value="PLC-like_Pdiesterase_TIM-brl"/>
</dbReference>
<dbReference type="GO" id="GO:0006629">
    <property type="term" value="P:lipid metabolic process"/>
    <property type="evidence" value="ECO:0007669"/>
    <property type="project" value="InterPro"/>
</dbReference>
<feature type="chain" id="PRO_5013180880" description="Lipoprotein" evidence="1">
    <location>
        <begin position="26"/>
        <end position="323"/>
    </location>
</feature>
<dbReference type="InterPro" id="IPR032075">
    <property type="entry name" value="PI-PLC-C1"/>
</dbReference>
<name>A0A1Q8EH86_9PSED</name>